<dbReference type="RefSeq" id="WP_152761484.1">
    <property type="nucleotide sequence ID" value="NZ_WHLY01000002.1"/>
</dbReference>
<evidence type="ECO:0000313" key="1">
    <source>
        <dbReference type="EMBL" id="MPR34891.1"/>
    </source>
</evidence>
<dbReference type="EMBL" id="WHLY01000002">
    <property type="protein sequence ID" value="MPR34891.1"/>
    <property type="molecule type" value="Genomic_DNA"/>
</dbReference>
<comment type="caution">
    <text evidence="1">The sequence shown here is derived from an EMBL/GenBank/DDBJ whole genome shotgun (WGS) entry which is preliminary data.</text>
</comment>
<reference evidence="1 2" key="1">
    <citation type="submission" date="2019-10" db="EMBL/GenBank/DDBJ databases">
        <title>Draft Genome Sequence of Cytophagaceae sp. SJW1-29.</title>
        <authorList>
            <person name="Choi A."/>
        </authorList>
    </citation>
    <scope>NUCLEOTIDE SEQUENCE [LARGE SCALE GENOMIC DNA]</scope>
    <source>
        <strain evidence="1 2">SJW1-29</strain>
    </source>
</reference>
<dbReference type="InterPro" id="IPR058595">
    <property type="entry name" value="Avidin-like"/>
</dbReference>
<dbReference type="Proteomes" id="UP000479293">
    <property type="component" value="Unassembled WGS sequence"/>
</dbReference>
<evidence type="ECO:0000313" key="2">
    <source>
        <dbReference type="Proteomes" id="UP000479293"/>
    </source>
</evidence>
<sequence>MINYHNKRFRPVQNTENGETSAETIFLYQQEGTLLTSEYAGGKIKKGHLIGLVDEAGNIDMRYHQVNEQGELMTGTCQSKPEILSDGRIRLHETWRWTSGDCSQGQSVIEEIR</sequence>
<keyword evidence="2" id="KW-1185">Reference proteome</keyword>
<organism evidence="1 2">
    <name type="scientific">Salmonirosea aquatica</name>
    <dbReference type="NCBI Taxonomy" id="2654236"/>
    <lineage>
        <taxon>Bacteria</taxon>
        <taxon>Pseudomonadati</taxon>
        <taxon>Bacteroidota</taxon>
        <taxon>Cytophagia</taxon>
        <taxon>Cytophagales</taxon>
        <taxon>Spirosomataceae</taxon>
        <taxon>Salmonirosea</taxon>
    </lineage>
</organism>
<gene>
    <name evidence="1" type="ORF">GBK04_16410</name>
</gene>
<name>A0A7C9FPK5_9BACT</name>
<protein>
    <submittedName>
        <fullName evidence="1">N-acetylglutamate synthase</fullName>
    </submittedName>
</protein>
<proteinExistence type="predicted"/>
<dbReference type="Pfam" id="PF26421">
    <property type="entry name" value="Avidin_like"/>
    <property type="match status" value="1"/>
</dbReference>
<accession>A0A7C9FPK5</accession>
<dbReference type="AlphaFoldDB" id="A0A7C9FPK5"/>